<keyword evidence="4 6" id="KW-0573">Peptidoglycan synthesis</keyword>
<dbReference type="OrthoDB" id="3176960at2"/>
<evidence type="ECO:0000313" key="9">
    <source>
        <dbReference type="Proteomes" id="UP000195043"/>
    </source>
</evidence>
<evidence type="ECO:0000256" key="1">
    <source>
        <dbReference type="ARBA" id="ARBA00004752"/>
    </source>
</evidence>
<feature type="domain" description="L,D-TPase catalytic" evidence="7">
    <location>
        <begin position="347"/>
        <end position="465"/>
    </location>
</feature>
<dbReference type="GO" id="GO:0008360">
    <property type="term" value="P:regulation of cell shape"/>
    <property type="evidence" value="ECO:0007669"/>
    <property type="project" value="UniProtKB-UniRule"/>
</dbReference>
<feature type="active site" description="Proton donor/acceptor" evidence="6">
    <location>
        <position position="420"/>
    </location>
</feature>
<dbReference type="EMBL" id="NGKU01000001">
    <property type="protein sequence ID" value="OTN75106.1"/>
    <property type="molecule type" value="Genomic_DNA"/>
</dbReference>
<dbReference type="AlphaFoldDB" id="A0A242A242"/>
<dbReference type="GO" id="GO:0016740">
    <property type="term" value="F:transferase activity"/>
    <property type="evidence" value="ECO:0007669"/>
    <property type="project" value="UniProtKB-KW"/>
</dbReference>
<reference evidence="8 9" key="1">
    <citation type="submission" date="2017-05" db="EMBL/GenBank/DDBJ databases">
        <title>The Genome Sequence of Enterococcus sp. 8G7_MSG3316.</title>
        <authorList>
            <consortium name="The Broad Institute Genomics Platform"/>
            <consortium name="The Broad Institute Genomic Center for Infectious Diseases"/>
            <person name="Earl A."/>
            <person name="Manson A."/>
            <person name="Schwartman J."/>
            <person name="Gilmore M."/>
            <person name="Abouelleil A."/>
            <person name="Cao P."/>
            <person name="Chapman S."/>
            <person name="Cusick C."/>
            <person name="Shea T."/>
            <person name="Young S."/>
            <person name="Neafsey D."/>
            <person name="Nusbaum C."/>
            <person name="Birren B."/>
        </authorList>
    </citation>
    <scope>NUCLEOTIDE SEQUENCE [LARGE SCALE GENOMIC DNA]</scope>
    <source>
        <strain evidence="8 9">8G7_MSG3316</strain>
    </source>
</reference>
<evidence type="ECO:0000313" key="8">
    <source>
        <dbReference type="EMBL" id="OTN75106.1"/>
    </source>
</evidence>
<evidence type="ECO:0000259" key="7">
    <source>
        <dbReference type="PROSITE" id="PS52029"/>
    </source>
</evidence>
<dbReference type="InterPro" id="IPR050979">
    <property type="entry name" value="LD-transpeptidase"/>
</dbReference>
<evidence type="ECO:0000256" key="5">
    <source>
        <dbReference type="ARBA" id="ARBA00023316"/>
    </source>
</evidence>
<keyword evidence="9" id="KW-1185">Reference proteome</keyword>
<evidence type="ECO:0000256" key="3">
    <source>
        <dbReference type="ARBA" id="ARBA00022960"/>
    </source>
</evidence>
<accession>A0A242A242</accession>
<keyword evidence="5 6" id="KW-0961">Cell wall biogenesis/degradation</keyword>
<dbReference type="Gene3D" id="2.40.440.10">
    <property type="entry name" value="L,D-transpeptidase catalytic domain-like"/>
    <property type="match status" value="1"/>
</dbReference>
<dbReference type="GO" id="GO:0018104">
    <property type="term" value="P:peptidoglycan-protein cross-linking"/>
    <property type="evidence" value="ECO:0007669"/>
    <property type="project" value="TreeGrafter"/>
</dbReference>
<dbReference type="CDD" id="cd16913">
    <property type="entry name" value="YkuD_like"/>
    <property type="match status" value="1"/>
</dbReference>
<dbReference type="PANTHER" id="PTHR30582:SF33">
    <property type="entry name" value="EXPORTED PROTEIN"/>
    <property type="match status" value="1"/>
</dbReference>
<name>A0A242A242_9ENTE</name>
<dbReference type="InterPro" id="IPR038063">
    <property type="entry name" value="Transpep_catalytic_dom"/>
</dbReference>
<feature type="active site" description="Nucleophile" evidence="6">
    <location>
        <position position="441"/>
    </location>
</feature>
<dbReference type="Pfam" id="PF12229">
    <property type="entry name" value="PG_binding_4"/>
    <property type="match status" value="2"/>
</dbReference>
<dbReference type="InterPro" id="IPR005490">
    <property type="entry name" value="LD_TPept_cat_dom"/>
</dbReference>
<evidence type="ECO:0000256" key="6">
    <source>
        <dbReference type="PROSITE-ProRule" id="PRU01373"/>
    </source>
</evidence>
<dbReference type="GO" id="GO:0071555">
    <property type="term" value="P:cell wall organization"/>
    <property type="evidence" value="ECO:0007669"/>
    <property type="project" value="UniProtKB-UniRule"/>
</dbReference>
<keyword evidence="2" id="KW-0808">Transferase</keyword>
<evidence type="ECO:0000256" key="4">
    <source>
        <dbReference type="ARBA" id="ARBA00022984"/>
    </source>
</evidence>
<dbReference type="Pfam" id="PF03734">
    <property type="entry name" value="YkuD"/>
    <property type="match status" value="1"/>
</dbReference>
<proteinExistence type="predicted"/>
<dbReference type="GO" id="GO:0071972">
    <property type="term" value="F:peptidoglycan L,D-transpeptidase activity"/>
    <property type="evidence" value="ECO:0007669"/>
    <property type="project" value="TreeGrafter"/>
</dbReference>
<dbReference type="InterPro" id="IPR022029">
    <property type="entry name" value="YoaR-like_PG-bd"/>
</dbReference>
<protein>
    <recommendedName>
        <fullName evidence="7">L,D-TPase catalytic domain-containing protein</fullName>
    </recommendedName>
</protein>
<dbReference type="InterPro" id="IPR038054">
    <property type="entry name" value="LD_TPept-like_central_sf"/>
</dbReference>
<dbReference type="RefSeq" id="WP_086273204.1">
    <property type="nucleotide sequence ID" value="NZ_NGKU01000001.1"/>
</dbReference>
<dbReference type="PROSITE" id="PS52029">
    <property type="entry name" value="LD_TPASE"/>
    <property type="match status" value="1"/>
</dbReference>
<dbReference type="UniPathway" id="UPA00219"/>
<comment type="caution">
    <text evidence="8">The sequence shown here is derived from an EMBL/GenBank/DDBJ whole genome shotgun (WGS) entry which is preliminary data.</text>
</comment>
<dbReference type="GO" id="GO:0005576">
    <property type="term" value="C:extracellular region"/>
    <property type="evidence" value="ECO:0007669"/>
    <property type="project" value="TreeGrafter"/>
</dbReference>
<sequence length="465" mass="51355">MTRSNKHSNTNSKTKKIILIVFAALLVVIAGGYTYRSTYYADRFLPNTKIDGIDISDKTIAEANTLLHDRYSQEDFTIKDGDSEWKTVNLAQFGLQTDFTDELQSLKNDQNQWSWGIAYVSAAEETDLDNVSVDQDTLTAETEKIQTELETLNEDRTKSADATLEKGEDGFSIKPEVVGDAIDVNQAIADLQEAIVAGEKELDLTAYETKPTVTSDDADLTKEMDALNKIAKVTATYSINGSTFQIPTDTIMDWLSYKDGETTVDEDKVRAYVSDLGGKYNTSTNSSTFNSTKQGEVSVPAGTLSWTIQTDTETAALIDALKTGEDFTRSPVVQGSADASSPLFGDTYIEVDLKNQHMWYYKDGEVVLETDIISGKPKTPTPTGVFYVWKKEEDATLTGEDYASPVDYWMPIDWSGVGIHDSDWQTEYGGDLWKTRGSHGCVNTPPGVMKELYSKVEVGTPVIVI</sequence>
<dbReference type="Proteomes" id="UP000195043">
    <property type="component" value="Unassembled WGS sequence"/>
</dbReference>
<dbReference type="PANTHER" id="PTHR30582">
    <property type="entry name" value="L,D-TRANSPEPTIDASE"/>
    <property type="match status" value="1"/>
</dbReference>
<evidence type="ECO:0000256" key="2">
    <source>
        <dbReference type="ARBA" id="ARBA00022679"/>
    </source>
</evidence>
<dbReference type="STRING" id="1834191.A5886_000150"/>
<gene>
    <name evidence="8" type="ORF">A5886_000150</name>
</gene>
<dbReference type="Gene3D" id="3.10.20.800">
    <property type="match status" value="1"/>
</dbReference>
<organism evidence="8 9">
    <name type="scientific">Candidatus Enterococcus testudinis</name>
    <dbReference type="NCBI Taxonomy" id="1834191"/>
    <lineage>
        <taxon>Bacteria</taxon>
        <taxon>Bacillati</taxon>
        <taxon>Bacillota</taxon>
        <taxon>Bacilli</taxon>
        <taxon>Lactobacillales</taxon>
        <taxon>Enterococcaceae</taxon>
        <taxon>Enterococcus</taxon>
    </lineage>
</organism>
<keyword evidence="3 6" id="KW-0133">Cell shape</keyword>
<dbReference type="SUPFAM" id="SSF143985">
    <property type="entry name" value="L,D-transpeptidase pre-catalytic domain-like"/>
    <property type="match status" value="1"/>
</dbReference>
<dbReference type="SUPFAM" id="SSF141523">
    <property type="entry name" value="L,D-transpeptidase catalytic domain-like"/>
    <property type="match status" value="1"/>
</dbReference>
<comment type="pathway">
    <text evidence="1 6">Cell wall biogenesis; peptidoglycan biosynthesis.</text>
</comment>